<dbReference type="NCBIfam" id="NF002674">
    <property type="entry name" value="PRK02399.1-2"/>
    <property type="match status" value="1"/>
</dbReference>
<sequence>MDVAGVADTWIPYSVCPATSPFTDSTSSITYDIMPHIILLGTLDTKHAEILYLHHQLKQIASRLSQPLQVTLIDCGCQNIIDEAITVTHSDLIKKYAPSSREIRGLPRGEAIELMIGYVTRCVQDLLKTSTVHGIVGAGGSCGTSVISAVMRTAPIGLPKLIASTIASGNTSPVVGECDITLMYSVVDIAGTNGLLRDVLDNSAGAIFGMALAYQSRIPDAKVLADRQETPTPKTRVGITMFGVTTACVDRIRAHLEDNYSVEVYVFHATGHGGKAMERLVDEGRLDAILDVTTTEICDLVAGGTMSCDPDRLETMLKKGIPTIISVGATDMVNFGPKETVPPQYQDRKLVVHNPTVTLMRTSPDECRQVGEFIVDKVKRFAQDQTKVEVWLPGGGVSVLATPGSLFADADADSTLANAVQSGLEGTGTRVVCDDRDINNSEFAIDIANRLMVLVNGKNDLEAYKQFNIL</sequence>
<name>A0A9W4J7Y9_9EURO</name>
<dbReference type="EMBL" id="CAJVPG010000233">
    <property type="protein sequence ID" value="CAG8380671.1"/>
    <property type="molecule type" value="Genomic_DNA"/>
</dbReference>
<feature type="domain" description="UPF0261" evidence="1">
    <location>
        <begin position="35"/>
        <end position="215"/>
    </location>
</feature>
<gene>
    <name evidence="3" type="ORF">PSALAMII_LOCUS5714</name>
</gene>
<dbReference type="Pfam" id="PF23189">
    <property type="entry name" value="UPF0261_C"/>
    <property type="match status" value="1"/>
</dbReference>
<dbReference type="Pfam" id="PF06792">
    <property type="entry name" value="UPF0261"/>
    <property type="match status" value="1"/>
</dbReference>
<dbReference type="InterPro" id="IPR044122">
    <property type="entry name" value="UPF0261_N"/>
</dbReference>
<dbReference type="OrthoDB" id="10264588at2759"/>
<evidence type="ECO:0000259" key="2">
    <source>
        <dbReference type="Pfam" id="PF23189"/>
    </source>
</evidence>
<reference evidence="3" key="1">
    <citation type="submission" date="2021-07" db="EMBL/GenBank/DDBJ databases">
        <authorList>
            <person name="Branca A.L. A."/>
        </authorList>
    </citation>
    <scope>NUCLEOTIDE SEQUENCE</scope>
</reference>
<keyword evidence="4" id="KW-1185">Reference proteome</keyword>
<proteinExistence type="predicted"/>
<evidence type="ECO:0000259" key="1">
    <source>
        <dbReference type="Pfam" id="PF06792"/>
    </source>
</evidence>
<feature type="domain" description="UPF0261" evidence="2">
    <location>
        <begin position="234"/>
        <end position="453"/>
    </location>
</feature>
<evidence type="ECO:0000313" key="4">
    <source>
        <dbReference type="Proteomes" id="UP001152649"/>
    </source>
</evidence>
<organism evidence="3 4">
    <name type="scientific">Penicillium salamii</name>
    <dbReference type="NCBI Taxonomy" id="1612424"/>
    <lineage>
        <taxon>Eukaryota</taxon>
        <taxon>Fungi</taxon>
        <taxon>Dikarya</taxon>
        <taxon>Ascomycota</taxon>
        <taxon>Pezizomycotina</taxon>
        <taxon>Eurotiomycetes</taxon>
        <taxon>Eurotiomycetidae</taxon>
        <taxon>Eurotiales</taxon>
        <taxon>Aspergillaceae</taxon>
        <taxon>Penicillium</taxon>
    </lineage>
</organism>
<dbReference type="InterPro" id="IPR056778">
    <property type="entry name" value="UPF0261_C"/>
</dbReference>
<dbReference type="CDD" id="cd15488">
    <property type="entry name" value="Tm-1-like"/>
    <property type="match status" value="1"/>
</dbReference>
<evidence type="ECO:0000313" key="3">
    <source>
        <dbReference type="EMBL" id="CAG8380671.1"/>
    </source>
</evidence>
<accession>A0A9W4J7Y9</accession>
<dbReference type="Proteomes" id="UP001152649">
    <property type="component" value="Unassembled WGS sequence"/>
</dbReference>
<dbReference type="PANTHER" id="PTHR31862:SF1">
    <property type="entry name" value="UPF0261 DOMAIN PROTEIN (AFU_ORTHOLOGUE AFUA_1G10120)"/>
    <property type="match status" value="1"/>
</dbReference>
<comment type="caution">
    <text evidence="3">The sequence shown here is derived from an EMBL/GenBank/DDBJ whole genome shotgun (WGS) entry which is preliminary data.</text>
</comment>
<dbReference type="Gene3D" id="3.40.50.12020">
    <property type="entry name" value="Uncharacterised protein family UPF0261, NN domain"/>
    <property type="match status" value="1"/>
</dbReference>
<dbReference type="InterPro" id="IPR051353">
    <property type="entry name" value="Tobamovirus_resist_UPF0261"/>
</dbReference>
<dbReference type="AlphaFoldDB" id="A0A9W4J7Y9"/>
<dbReference type="Gene3D" id="3.40.50.12030">
    <property type="entry name" value="Uncharacterised protein family UPF0261, NC domain"/>
    <property type="match status" value="1"/>
</dbReference>
<protein>
    <submittedName>
        <fullName evidence="3">Uncharacterized protein</fullName>
    </submittedName>
</protein>
<dbReference type="PANTHER" id="PTHR31862">
    <property type="entry name" value="UPF0261 DOMAIN PROTEIN (AFU_ORTHOLOGUE AFUA_1G10120)"/>
    <property type="match status" value="1"/>
</dbReference>